<gene>
    <name evidence="2" type="ORF">P153DRAFT_392317</name>
</gene>
<accession>A0A6A6AUZ8</accession>
<dbReference type="EMBL" id="ML977497">
    <property type="protein sequence ID" value="KAF2135033.1"/>
    <property type="molecule type" value="Genomic_DNA"/>
</dbReference>
<name>A0A6A6AUZ8_9PLEO</name>
<dbReference type="Proteomes" id="UP000799771">
    <property type="component" value="Unassembled WGS sequence"/>
</dbReference>
<feature type="signal peptide" evidence="1">
    <location>
        <begin position="1"/>
        <end position="19"/>
    </location>
</feature>
<reference evidence="2" key="1">
    <citation type="journal article" date="2020" name="Stud. Mycol.">
        <title>101 Dothideomycetes genomes: a test case for predicting lifestyles and emergence of pathogens.</title>
        <authorList>
            <person name="Haridas S."/>
            <person name="Albert R."/>
            <person name="Binder M."/>
            <person name="Bloem J."/>
            <person name="Labutti K."/>
            <person name="Salamov A."/>
            <person name="Andreopoulos B."/>
            <person name="Baker S."/>
            <person name="Barry K."/>
            <person name="Bills G."/>
            <person name="Bluhm B."/>
            <person name="Cannon C."/>
            <person name="Castanera R."/>
            <person name="Culley D."/>
            <person name="Daum C."/>
            <person name="Ezra D."/>
            <person name="Gonzalez J."/>
            <person name="Henrissat B."/>
            <person name="Kuo A."/>
            <person name="Liang C."/>
            <person name="Lipzen A."/>
            <person name="Lutzoni F."/>
            <person name="Magnuson J."/>
            <person name="Mondo S."/>
            <person name="Nolan M."/>
            <person name="Ohm R."/>
            <person name="Pangilinan J."/>
            <person name="Park H.-J."/>
            <person name="Ramirez L."/>
            <person name="Alfaro M."/>
            <person name="Sun H."/>
            <person name="Tritt A."/>
            <person name="Yoshinaga Y."/>
            <person name="Zwiers L.-H."/>
            <person name="Turgeon B."/>
            <person name="Goodwin S."/>
            <person name="Spatafora J."/>
            <person name="Crous P."/>
            <person name="Grigoriev I."/>
        </authorList>
    </citation>
    <scope>NUCLEOTIDE SEQUENCE</scope>
    <source>
        <strain evidence="2">CBS 119687</strain>
    </source>
</reference>
<evidence type="ECO:0008006" key="4">
    <source>
        <dbReference type="Google" id="ProtNLM"/>
    </source>
</evidence>
<dbReference type="RefSeq" id="XP_033529420.1">
    <property type="nucleotide sequence ID" value="XM_033671138.1"/>
</dbReference>
<proteinExistence type="predicted"/>
<dbReference type="OrthoDB" id="5347452at2759"/>
<dbReference type="AlphaFoldDB" id="A0A6A6AUZ8"/>
<sequence length="276" mass="27518">MRTTTLNILLAISATTTHAIHFNGPVETPASTPTADLAASGWSPAPTGTTQSLTDIFRRQAAIDDAICGYIDGDTSRAVSCTLGDCYYNTNINWFGCCTGTLRSDCQISTRCVASASVASCLDDPECVNDGLVTACTASSRAFCGTMRSVVEGGTVTHLVCAAAATTVDLFMQASSVSGLVSSVGVDAGNSTVVLATMSSSSRMVSLSGISSASASASSSSSSSRASVSSVQSTSASRSASASQNAVTSASSAGAMKTAQAVAGAGGLVGLIALFF</sequence>
<dbReference type="GeneID" id="54411570"/>
<keyword evidence="3" id="KW-1185">Reference proteome</keyword>
<protein>
    <recommendedName>
        <fullName evidence="4">GPI anchored protein</fullName>
    </recommendedName>
</protein>
<evidence type="ECO:0000313" key="2">
    <source>
        <dbReference type="EMBL" id="KAF2135033.1"/>
    </source>
</evidence>
<evidence type="ECO:0000313" key="3">
    <source>
        <dbReference type="Proteomes" id="UP000799771"/>
    </source>
</evidence>
<organism evidence="2 3">
    <name type="scientific">Dothidotthia symphoricarpi CBS 119687</name>
    <dbReference type="NCBI Taxonomy" id="1392245"/>
    <lineage>
        <taxon>Eukaryota</taxon>
        <taxon>Fungi</taxon>
        <taxon>Dikarya</taxon>
        <taxon>Ascomycota</taxon>
        <taxon>Pezizomycotina</taxon>
        <taxon>Dothideomycetes</taxon>
        <taxon>Pleosporomycetidae</taxon>
        <taxon>Pleosporales</taxon>
        <taxon>Dothidotthiaceae</taxon>
        <taxon>Dothidotthia</taxon>
    </lineage>
</organism>
<keyword evidence="1" id="KW-0732">Signal</keyword>
<evidence type="ECO:0000256" key="1">
    <source>
        <dbReference type="SAM" id="SignalP"/>
    </source>
</evidence>
<feature type="chain" id="PRO_5025556243" description="GPI anchored protein" evidence="1">
    <location>
        <begin position="20"/>
        <end position="276"/>
    </location>
</feature>